<dbReference type="RefSeq" id="WP_017747122.1">
    <property type="nucleotide sequence ID" value="NZ_KQ976354.1"/>
</dbReference>
<evidence type="ECO:0000259" key="2">
    <source>
        <dbReference type="PROSITE" id="PS50222"/>
    </source>
</evidence>
<dbReference type="AlphaFoldDB" id="A0A139X5K9"/>
<dbReference type="InterPro" id="IPR050230">
    <property type="entry name" value="CALM/Myosin/TropC-like"/>
</dbReference>
<comment type="caution">
    <text evidence="3">The sequence shown here is derived from an EMBL/GenBank/DDBJ whole genome shotgun (WGS) entry which is preliminary data.</text>
</comment>
<dbReference type="InterPro" id="IPR018247">
    <property type="entry name" value="EF_Hand_1_Ca_BS"/>
</dbReference>
<dbReference type="PROSITE" id="PS50222">
    <property type="entry name" value="EF_HAND_2"/>
    <property type="match status" value="2"/>
</dbReference>
<keyword evidence="4" id="KW-1185">Reference proteome</keyword>
<dbReference type="Proteomes" id="UP000076925">
    <property type="component" value="Unassembled WGS sequence"/>
</dbReference>
<dbReference type="GO" id="GO:0016460">
    <property type="term" value="C:myosin II complex"/>
    <property type="evidence" value="ECO:0007669"/>
    <property type="project" value="TreeGrafter"/>
</dbReference>
<dbReference type="Pfam" id="PF13499">
    <property type="entry name" value="EF-hand_7"/>
    <property type="match status" value="1"/>
</dbReference>
<evidence type="ECO:0000256" key="1">
    <source>
        <dbReference type="ARBA" id="ARBA00022737"/>
    </source>
</evidence>
<evidence type="ECO:0000313" key="4">
    <source>
        <dbReference type="Proteomes" id="UP000076925"/>
    </source>
</evidence>
<dbReference type="InterPro" id="IPR002048">
    <property type="entry name" value="EF_hand_dom"/>
</dbReference>
<keyword evidence="1" id="KW-0677">Repeat</keyword>
<dbReference type="InterPro" id="IPR011992">
    <property type="entry name" value="EF-hand-dom_pair"/>
</dbReference>
<sequence>MARDIITRFRKQLTAAIEGERHNVLFEQASPEIKGNLRYIFDAIDRDRSGELSTHELAAHLQSAGKGFQEGELTYLFKSIDRDGSGEIDFEEFGELMLRHRRLMSRYTEFVTYFLPLDADEDEFISTKEMNTALASVGEPPLSNDEIAFLRDRTGGEPLTWNRFIEVLLVT</sequence>
<dbReference type="Gene3D" id="1.10.238.10">
    <property type="entry name" value="EF-hand"/>
    <property type="match status" value="1"/>
</dbReference>
<feature type="domain" description="EF-hand" evidence="2">
    <location>
        <begin position="68"/>
        <end position="103"/>
    </location>
</feature>
<gene>
    <name evidence="3" type="ORF">WA1_28945</name>
</gene>
<dbReference type="SUPFAM" id="SSF47473">
    <property type="entry name" value="EF-hand"/>
    <property type="match status" value="1"/>
</dbReference>
<dbReference type="PANTHER" id="PTHR23048:SF0">
    <property type="entry name" value="CALMODULIN LIKE 3"/>
    <property type="match status" value="1"/>
</dbReference>
<organism evidence="3 4">
    <name type="scientific">Scytonema hofmannii PCC 7110</name>
    <dbReference type="NCBI Taxonomy" id="128403"/>
    <lineage>
        <taxon>Bacteria</taxon>
        <taxon>Bacillati</taxon>
        <taxon>Cyanobacteriota</taxon>
        <taxon>Cyanophyceae</taxon>
        <taxon>Nostocales</taxon>
        <taxon>Scytonemataceae</taxon>
        <taxon>Scytonema</taxon>
    </lineage>
</organism>
<feature type="domain" description="EF-hand" evidence="2">
    <location>
        <begin position="32"/>
        <end position="67"/>
    </location>
</feature>
<dbReference type="SMART" id="SM00054">
    <property type="entry name" value="EFh"/>
    <property type="match status" value="3"/>
</dbReference>
<dbReference type="STRING" id="128403.WA1_28945"/>
<dbReference type="EMBL" id="ANNX02000031">
    <property type="protein sequence ID" value="KYC39989.1"/>
    <property type="molecule type" value="Genomic_DNA"/>
</dbReference>
<name>A0A139X5K9_9CYAN</name>
<dbReference type="PANTHER" id="PTHR23048">
    <property type="entry name" value="MYOSIN LIGHT CHAIN 1, 3"/>
    <property type="match status" value="1"/>
</dbReference>
<accession>A0A139X5K9</accession>
<proteinExistence type="predicted"/>
<evidence type="ECO:0000313" key="3">
    <source>
        <dbReference type="EMBL" id="KYC39989.1"/>
    </source>
</evidence>
<dbReference type="PROSITE" id="PS00018">
    <property type="entry name" value="EF_HAND_1"/>
    <property type="match status" value="2"/>
</dbReference>
<dbReference type="GO" id="GO:0005509">
    <property type="term" value="F:calcium ion binding"/>
    <property type="evidence" value="ECO:0007669"/>
    <property type="project" value="InterPro"/>
</dbReference>
<dbReference type="FunFam" id="1.10.238.10:FF:000178">
    <property type="entry name" value="Calmodulin-2 A"/>
    <property type="match status" value="1"/>
</dbReference>
<protein>
    <recommendedName>
        <fullName evidence="2">EF-hand domain-containing protein</fullName>
    </recommendedName>
</protein>
<reference evidence="3 4" key="1">
    <citation type="journal article" date="2013" name="Genome Biol. Evol.">
        <title>Genomes of Stigonematalean cyanobacteria (subsection V) and the evolution of oxygenic photosynthesis from prokaryotes to plastids.</title>
        <authorList>
            <person name="Dagan T."/>
            <person name="Roettger M."/>
            <person name="Stucken K."/>
            <person name="Landan G."/>
            <person name="Koch R."/>
            <person name="Major P."/>
            <person name="Gould S.B."/>
            <person name="Goremykin V.V."/>
            <person name="Rippka R."/>
            <person name="Tandeau de Marsac N."/>
            <person name="Gugger M."/>
            <person name="Lockhart P.J."/>
            <person name="Allen J.F."/>
            <person name="Brune I."/>
            <person name="Maus I."/>
            <person name="Puhler A."/>
            <person name="Martin W.F."/>
        </authorList>
    </citation>
    <scope>NUCLEOTIDE SEQUENCE [LARGE SCALE GENOMIC DNA]</scope>
    <source>
        <strain evidence="3 4">PCC 7110</strain>
    </source>
</reference>